<gene>
    <name evidence="1" type="ORF">MarbSA_16800</name>
</gene>
<proteinExistence type="predicted"/>
<protein>
    <submittedName>
        <fullName evidence="1">Uncharacterized protein</fullName>
    </submittedName>
</protein>
<accession>A0ACA8R6F5</accession>
<reference evidence="1" key="1">
    <citation type="submission" date="2019-06" db="EMBL/GenBank/DDBJ databases">
        <title>Complete genome sequence of Methanobrevibacter arboriphilus strain SA.</title>
        <authorList>
            <person name="Asakawa S."/>
        </authorList>
    </citation>
    <scope>NUCLEOTIDE SEQUENCE</scope>
    <source>
        <strain evidence="1">SA</strain>
    </source>
</reference>
<dbReference type="EMBL" id="AP019779">
    <property type="protein sequence ID" value="BBL62640.1"/>
    <property type="molecule type" value="Genomic_DNA"/>
</dbReference>
<keyword evidence="2" id="KW-1185">Reference proteome</keyword>
<organism evidence="1 2">
    <name type="scientific">Methanobrevibacter arboriphilus</name>
    <dbReference type="NCBI Taxonomy" id="39441"/>
    <lineage>
        <taxon>Archaea</taxon>
        <taxon>Methanobacteriati</taxon>
        <taxon>Methanobacteriota</taxon>
        <taxon>Methanomada group</taxon>
        <taxon>Methanobacteria</taxon>
        <taxon>Methanobacteriales</taxon>
        <taxon>Methanobacteriaceae</taxon>
        <taxon>Methanobrevibacter</taxon>
    </lineage>
</organism>
<sequence>MDKKLQNKKSFQDLNVELKSLQWKISNDKRGSSILIPFENKLESYYLKITRNYKKINKKYSYNILNENNSQIGSELSYNEFITQEKAILYKKLYETIKFETSIKKAEFDGQLHKIKNMINKNEIQDLLENNYLILKNNVKSLKEKMKKEQNETFRKQKLFPKYNEENAEKFEEILKKDYGGNIIDYIQDKSQYLILNENKNIAFIFLACMVIILGLEGLMIEIHGMADTGKSYIIKRVLKCFIPEEFVYDVNDITEASFLDKGIDNPYYFDRLLISFGDLGDNKQYEKFKPIFNIVKILITENKYIREKKGGKNYEYTIKIILKGKVGALFGTVNTESNESQINSRTLNITPNRNHKNGKIEFKELLMTKGNYKYNQFYKTSKELKLFKQYLKSIICKINKKYEKTEVLNPFLSSISNIAKNSETDTRQQNYLNQMFKVYLVLNYDNCIEIDNENLIFLVPNLEQITKFIELVSNNAGLKPYEKNLIMKLKKEIVPITVENAEKIFKGKCKQYDTEVNPYGYEHREKIDERNKRAIEDLMNENGLNITRKDNNLNNIHFFTSSNVKRIFKNHKSIKDIENMEKVFNNLEERGFLEKLPEKHGKQNVYYLNENEIKQIVENYVISEKDLINAKKHLKQYEINEIQIEEIGKKWDDELKKSQKISKKSQNNT</sequence>
<name>A0ACA8R6F5_METAZ</name>
<evidence type="ECO:0000313" key="2">
    <source>
        <dbReference type="Proteomes" id="UP000825015"/>
    </source>
</evidence>
<dbReference type="Proteomes" id="UP000825015">
    <property type="component" value="Chromosome"/>
</dbReference>
<evidence type="ECO:0000313" key="1">
    <source>
        <dbReference type="EMBL" id="BBL62640.1"/>
    </source>
</evidence>